<dbReference type="AlphaFoldDB" id="A0A9P0QVC9"/>
<accession>A0A9P0QVC9</accession>
<evidence type="ECO:0000313" key="7">
    <source>
        <dbReference type="EMBL" id="CAH2355262.1"/>
    </source>
</evidence>
<proteinExistence type="inferred from homology"/>
<dbReference type="GO" id="GO:0000221">
    <property type="term" value="C:vacuolar proton-transporting V-type ATPase, V1 domain"/>
    <property type="evidence" value="ECO:0007669"/>
    <property type="project" value="TreeGrafter"/>
</dbReference>
<keyword evidence="4 6" id="KW-0406">Ion transport</keyword>
<organism evidence="7 8">
    <name type="scientific">[Candida] railenensis</name>
    <dbReference type="NCBI Taxonomy" id="45579"/>
    <lineage>
        <taxon>Eukaryota</taxon>
        <taxon>Fungi</taxon>
        <taxon>Dikarya</taxon>
        <taxon>Ascomycota</taxon>
        <taxon>Saccharomycotina</taxon>
        <taxon>Pichiomycetes</taxon>
        <taxon>Debaryomycetaceae</taxon>
        <taxon>Kurtzmaniella</taxon>
    </lineage>
</organism>
<keyword evidence="2 6" id="KW-0813">Transport</keyword>
<dbReference type="EMBL" id="CAKXYY010000023">
    <property type="protein sequence ID" value="CAH2355262.1"/>
    <property type="molecule type" value="Genomic_DNA"/>
</dbReference>
<evidence type="ECO:0000256" key="3">
    <source>
        <dbReference type="ARBA" id="ARBA00022781"/>
    </source>
</evidence>
<dbReference type="Gene3D" id="1.20.1460.10">
    <property type="entry name" value="subunit c (vma5p) of the yeast v-atpase, domain 2"/>
    <property type="match status" value="1"/>
</dbReference>
<comment type="caution">
    <text evidence="7">The sequence shown here is derived from an EMBL/GenBank/DDBJ whole genome shotgun (WGS) entry which is preliminary data.</text>
</comment>
<comment type="subunit">
    <text evidence="6">V-ATPase is a heteromultimeric enzyme composed of a peripheral catalytic V1 complex (components A to H) attached to an integral membrane V0 proton pore complex.</text>
</comment>
<dbReference type="OrthoDB" id="6605928at2759"/>
<dbReference type="InterPro" id="IPR004907">
    <property type="entry name" value="ATPase_V1-cplx_csu"/>
</dbReference>
<gene>
    <name evidence="7" type="ORF">CLIB1423_23S01464</name>
</gene>
<dbReference type="PANTHER" id="PTHR10137">
    <property type="entry name" value="V-TYPE PROTON ATPASE SUBUNIT C"/>
    <property type="match status" value="1"/>
</dbReference>
<dbReference type="Proteomes" id="UP000837801">
    <property type="component" value="Unassembled WGS sequence"/>
</dbReference>
<keyword evidence="3 6" id="KW-0375">Hydrogen ion transport</keyword>
<dbReference type="InterPro" id="IPR036132">
    <property type="entry name" value="Vac_ATP_synth_c_sf"/>
</dbReference>
<protein>
    <recommendedName>
        <fullName evidence="6">V-type proton ATPase subunit C</fullName>
    </recommendedName>
</protein>
<comment type="similarity">
    <text evidence="1 6">Belongs to the V-ATPase C subunit family.</text>
</comment>
<comment type="function">
    <text evidence="6">Subunit of the V1 complex of vacuolar(H+)-ATPase (V-ATPase), a multisubunit enzyme composed of a peripheral complex (V1) that hydrolyzes ATP and a membrane integral complex (V0) that translocates protons. V-ATPase is responsible for acidifying and maintaining the pH of intracellular compartments and in some cell types, is targeted to the plasma membrane, where it is responsible for acidifying the extracellular environment. Subunit C is necessary for the assembly of the catalytic sector of the enzyme and is likely to have a specific function in its catalytic activity.</text>
</comment>
<dbReference type="Gene3D" id="3.30.70.100">
    <property type="match status" value="1"/>
</dbReference>
<dbReference type="GO" id="GO:0046961">
    <property type="term" value="F:proton-transporting ATPase activity, rotational mechanism"/>
    <property type="evidence" value="ECO:0007669"/>
    <property type="project" value="InterPro"/>
</dbReference>
<evidence type="ECO:0000256" key="6">
    <source>
        <dbReference type="RuleBase" id="RU364010"/>
    </source>
</evidence>
<comment type="function">
    <text evidence="5">Subunit of the V1 complex of vacuolar(H+)-ATPase (V-ATPase), a multisubunit enzyme composed of a peripheral complex (V1) that hydrolyzes ATP and a membrane integral complex (V0) that translocates protons. V-ATPase is responsible for acidifying and maintaining the pH of intracellular compartments. Subunit C is necessary for the assembly of the catalytic sector of the enzyme and is likely to have a specific function in its catalytic activity. Reversibly leaves the enzyme after glucose depletion, causing the catalytic subcomplex V1 to detach from the V0 section.</text>
</comment>
<dbReference type="Gene3D" id="3.30.70.1180">
    <property type="entry name" value="Vacuolar atp synthase subunit c, domain 1"/>
    <property type="match status" value="1"/>
</dbReference>
<evidence type="ECO:0000256" key="2">
    <source>
        <dbReference type="ARBA" id="ARBA00022448"/>
    </source>
</evidence>
<evidence type="ECO:0000256" key="5">
    <source>
        <dbReference type="ARBA" id="ARBA00053565"/>
    </source>
</evidence>
<dbReference type="Pfam" id="PF03223">
    <property type="entry name" value="V-ATPase_C"/>
    <property type="match status" value="1"/>
</dbReference>
<name>A0A9P0QVC9_9ASCO</name>
<dbReference type="FunFam" id="3.30.70.100:FF:000002">
    <property type="entry name" value="V-type proton ATPase subunit C"/>
    <property type="match status" value="1"/>
</dbReference>
<dbReference type="CDD" id="cd14785">
    <property type="entry name" value="V-ATPase_C"/>
    <property type="match status" value="1"/>
</dbReference>
<dbReference type="PANTHER" id="PTHR10137:SF0">
    <property type="entry name" value="V-TYPE PROTON ATPASE SUBUNIT C"/>
    <property type="match status" value="1"/>
</dbReference>
<evidence type="ECO:0000313" key="8">
    <source>
        <dbReference type="Proteomes" id="UP000837801"/>
    </source>
</evidence>
<keyword evidence="8" id="KW-1185">Reference proteome</keyword>
<reference evidence="7" key="1">
    <citation type="submission" date="2022-03" db="EMBL/GenBank/DDBJ databases">
        <authorList>
            <person name="Legras J.-L."/>
            <person name="Devillers H."/>
            <person name="Grondin C."/>
        </authorList>
    </citation>
    <scope>NUCLEOTIDE SEQUENCE</scope>
    <source>
        <strain evidence="7">CLIB 1423</strain>
    </source>
</reference>
<dbReference type="SUPFAM" id="SSF118203">
    <property type="entry name" value="Vacuolar ATP synthase subunit C"/>
    <property type="match status" value="1"/>
</dbReference>
<sequence length="384" mass="43169">MSEPIASYLIVSLPEATDSEEWLKSNLNGGLSPVFKFKLDDFQIGTLDSLVQESEDLAKLDQQLGGSVSKIVDILSSVDPASSKSGGSSNSANLVLGKPACNYVERFSWNSSKYRLDRPIKQLVGVIANEAIALDNDVRTAYSSYQTAKSNYLAADRKKNGDLSIKSLHDIVKPEHFVLNSEHLSTVLIAVPKTLNSDFKSSYETLTEFVIPRSATVVATDNEYTLYAVTLFTKYQQEFINASREHKWHPRTDFTYSEEVLNEMRKEFDLTRATESKVRNDLLRLAKTAYSDIFSAWFHIKAIRIYVESVLRYGLPPSFECSLIKFDKTTGKNIGKAKKDLIEKYGYFGGQAFDKKGDGSNLHEFASLVDTDYEPFVLYEVEII</sequence>
<evidence type="ECO:0000256" key="1">
    <source>
        <dbReference type="ARBA" id="ARBA00006138"/>
    </source>
</evidence>
<evidence type="ECO:0000256" key="4">
    <source>
        <dbReference type="ARBA" id="ARBA00023065"/>
    </source>
</evidence>